<dbReference type="GO" id="GO:0046872">
    <property type="term" value="F:metal ion binding"/>
    <property type="evidence" value="ECO:0007669"/>
    <property type="project" value="UniProtKB-UniRule"/>
</dbReference>
<evidence type="ECO:0000256" key="15">
    <source>
        <dbReference type="ARBA" id="ARBA00025285"/>
    </source>
</evidence>
<feature type="binding site" evidence="16">
    <location>
        <position position="213"/>
    </location>
    <ligand>
        <name>Fe cation</name>
        <dbReference type="ChEBI" id="CHEBI:24875"/>
        <label>1</label>
    </ligand>
</feature>
<gene>
    <name evidence="19" type="ORF">CPB83DRAFT_920581</name>
</gene>
<evidence type="ECO:0000256" key="14">
    <source>
        <dbReference type="ARBA" id="ARBA00023136"/>
    </source>
</evidence>
<dbReference type="PANTHER" id="PTHR31803">
    <property type="entry name" value="ALTERNATIVE OXIDASE"/>
    <property type="match status" value="1"/>
</dbReference>
<dbReference type="PANTHER" id="PTHR31803:SF3">
    <property type="entry name" value="ALTERNATIVE OXIDASE"/>
    <property type="match status" value="1"/>
</dbReference>
<feature type="binding site" evidence="16">
    <location>
        <position position="323"/>
    </location>
    <ligand>
        <name>Fe cation</name>
        <dbReference type="ChEBI" id="CHEBI:24875"/>
        <label>2</label>
    </ligand>
</feature>
<keyword evidence="11 17" id="KW-0560">Oxidoreductase</keyword>
<evidence type="ECO:0000256" key="9">
    <source>
        <dbReference type="ARBA" id="ARBA00022982"/>
    </source>
</evidence>
<evidence type="ECO:0000256" key="11">
    <source>
        <dbReference type="ARBA" id="ARBA00023002"/>
    </source>
</evidence>
<evidence type="ECO:0000256" key="16">
    <source>
        <dbReference type="PIRSR" id="PIRSR005229-1"/>
    </source>
</evidence>
<keyword evidence="4 17" id="KW-0679">Respiratory chain</keyword>
<dbReference type="CDD" id="cd01053">
    <property type="entry name" value="AOX"/>
    <property type="match status" value="1"/>
</dbReference>
<keyword evidence="7" id="KW-0999">Mitochondrion inner membrane</keyword>
<name>A0A9P6JRX5_9AGAR</name>
<comment type="cofactor">
    <cofactor evidence="16 17">
        <name>Fe cation</name>
        <dbReference type="ChEBI" id="CHEBI:24875"/>
    </cofactor>
    <text evidence="16 17">Binds 2 iron ions per subunit.</text>
</comment>
<evidence type="ECO:0000256" key="3">
    <source>
        <dbReference type="ARBA" id="ARBA00022448"/>
    </source>
</evidence>
<feature type="transmembrane region" description="Helical" evidence="18">
    <location>
        <begin position="166"/>
        <end position="187"/>
    </location>
</feature>
<keyword evidence="3" id="KW-0813">Transport</keyword>
<dbReference type="Pfam" id="PF01786">
    <property type="entry name" value="AOX"/>
    <property type="match status" value="1"/>
</dbReference>
<dbReference type="EMBL" id="MU157838">
    <property type="protein sequence ID" value="KAF9530701.1"/>
    <property type="molecule type" value="Genomic_DNA"/>
</dbReference>
<dbReference type="GO" id="GO:0005743">
    <property type="term" value="C:mitochondrial inner membrane"/>
    <property type="evidence" value="ECO:0007669"/>
    <property type="project" value="UniProtKB-SubCell"/>
</dbReference>
<evidence type="ECO:0000256" key="18">
    <source>
        <dbReference type="SAM" id="Phobius"/>
    </source>
</evidence>
<evidence type="ECO:0000256" key="4">
    <source>
        <dbReference type="ARBA" id="ARBA00022660"/>
    </source>
</evidence>
<evidence type="ECO:0000256" key="2">
    <source>
        <dbReference type="ARBA" id="ARBA00008388"/>
    </source>
</evidence>
<feature type="binding site" evidence="16">
    <location>
        <position position="264"/>
    </location>
    <ligand>
        <name>Fe cation</name>
        <dbReference type="ChEBI" id="CHEBI:24875"/>
        <label>2</label>
    </ligand>
</feature>
<keyword evidence="10 18" id="KW-1133">Transmembrane helix</keyword>
<keyword evidence="20" id="KW-1185">Reference proteome</keyword>
<keyword evidence="8" id="KW-0809">Transit peptide</keyword>
<evidence type="ECO:0000256" key="8">
    <source>
        <dbReference type="ARBA" id="ARBA00022946"/>
    </source>
</evidence>
<dbReference type="InterPro" id="IPR002680">
    <property type="entry name" value="AOX"/>
</dbReference>
<dbReference type="EC" id="1.-.-.-" evidence="17"/>
<dbReference type="GO" id="GO:0010230">
    <property type="term" value="P:alternative respiration"/>
    <property type="evidence" value="ECO:0007669"/>
    <property type="project" value="TreeGrafter"/>
</dbReference>
<feature type="binding site" evidence="16">
    <location>
        <position position="320"/>
    </location>
    <ligand>
        <name>Fe cation</name>
        <dbReference type="ChEBI" id="CHEBI:24875"/>
        <label>2</label>
    </ligand>
</feature>
<keyword evidence="9 17" id="KW-0249">Electron transport</keyword>
<keyword evidence="12 16" id="KW-0408">Iron</keyword>
<dbReference type="Gene3D" id="1.20.1260.140">
    <property type="entry name" value="Alternative oxidase"/>
    <property type="match status" value="1"/>
</dbReference>
<organism evidence="19 20">
    <name type="scientific">Crepidotus variabilis</name>
    <dbReference type="NCBI Taxonomy" id="179855"/>
    <lineage>
        <taxon>Eukaryota</taxon>
        <taxon>Fungi</taxon>
        <taxon>Dikarya</taxon>
        <taxon>Basidiomycota</taxon>
        <taxon>Agaricomycotina</taxon>
        <taxon>Agaricomycetes</taxon>
        <taxon>Agaricomycetidae</taxon>
        <taxon>Agaricales</taxon>
        <taxon>Agaricineae</taxon>
        <taxon>Crepidotaceae</taxon>
        <taxon>Crepidotus</taxon>
    </lineage>
</organism>
<evidence type="ECO:0000313" key="19">
    <source>
        <dbReference type="EMBL" id="KAF9530701.1"/>
    </source>
</evidence>
<feature type="binding site" evidence="16">
    <location>
        <position position="174"/>
    </location>
    <ligand>
        <name>Fe cation</name>
        <dbReference type="ChEBI" id="CHEBI:24875"/>
        <label>1</label>
    </ligand>
</feature>
<evidence type="ECO:0000256" key="13">
    <source>
        <dbReference type="ARBA" id="ARBA00023128"/>
    </source>
</evidence>
<dbReference type="PIRSF" id="PIRSF005229">
    <property type="entry name" value="AOX"/>
    <property type="match status" value="1"/>
</dbReference>
<keyword evidence="6 16" id="KW-0479">Metal-binding</keyword>
<evidence type="ECO:0000256" key="17">
    <source>
        <dbReference type="RuleBase" id="RU003779"/>
    </source>
</evidence>
<dbReference type="OrthoDB" id="16906at2759"/>
<comment type="subcellular location">
    <subcellularLocation>
        <location evidence="1">Mitochondrion inner membrane</location>
    </subcellularLocation>
</comment>
<comment type="similarity">
    <text evidence="2 17">Belongs to the alternative oxidase family.</text>
</comment>
<keyword evidence="14 17" id="KW-0472">Membrane</keyword>
<evidence type="ECO:0000256" key="5">
    <source>
        <dbReference type="ARBA" id="ARBA00022692"/>
    </source>
</evidence>
<feature type="binding site" evidence="16">
    <location>
        <position position="216"/>
    </location>
    <ligand>
        <name>Fe cation</name>
        <dbReference type="ChEBI" id="CHEBI:24875"/>
        <label>1</label>
    </ligand>
</feature>
<feature type="binding site" evidence="16">
    <location>
        <position position="320"/>
    </location>
    <ligand>
        <name>Fe cation</name>
        <dbReference type="ChEBI" id="CHEBI:24875"/>
        <label>1</label>
    </ligand>
</feature>
<evidence type="ECO:0000313" key="20">
    <source>
        <dbReference type="Proteomes" id="UP000807306"/>
    </source>
</evidence>
<dbReference type="GO" id="GO:0009916">
    <property type="term" value="F:alternative oxidase activity"/>
    <property type="evidence" value="ECO:0007669"/>
    <property type="project" value="UniProtKB-UniRule"/>
</dbReference>
<proteinExistence type="inferred from homology"/>
<evidence type="ECO:0000256" key="1">
    <source>
        <dbReference type="ARBA" id="ARBA00004273"/>
    </source>
</evidence>
<protein>
    <recommendedName>
        <fullName evidence="17">Alternative oxidase</fullName>
        <ecNumber evidence="17">1.-.-.-</ecNumber>
    </recommendedName>
</protein>
<evidence type="ECO:0000256" key="7">
    <source>
        <dbReference type="ARBA" id="ARBA00022792"/>
    </source>
</evidence>
<evidence type="ECO:0000256" key="10">
    <source>
        <dbReference type="ARBA" id="ARBA00022989"/>
    </source>
</evidence>
<dbReference type="GO" id="GO:0098803">
    <property type="term" value="C:respiratory chain complex"/>
    <property type="evidence" value="ECO:0007669"/>
    <property type="project" value="UniProtKB-UniRule"/>
</dbReference>
<sequence>MISAAVTKTLAPTFTYRTATLGITLAAGRVPRRLVLKNFRSISTRSSSKSSSAEQLDFAAASSQTDAAKSSNLTKPGPASTLPPKDFRGDWMLFHPVYSPDELTAVKVLHRKPENLGDKVAFGLVMFARKMFDIVVGYKHPKGPPPPNATIDELRKLGYTFSEKQWLIRIFFLETIAGVPGMVAATIRHLQSLRLMRRDNGWIHTLLQEAENERMHLMTFMTLSKPSFFMRFLILGAQGVYYNLFFLSYLMSPRICHRFVGYLEEEAVLTYTRCIADLEAGKIPEWYVDNVPAPEIAIDYWRMPPKSTLLDVLYAVRSDETTHRFVNHSLANLNTSTDVNPFALREPDMHVKGGKIEFTRGEADEYVSQGNNVLDKEKASSKKND</sequence>
<comment type="caution">
    <text evidence="19">The sequence shown here is derived from an EMBL/GenBank/DDBJ whole genome shotgun (WGS) entry which is preliminary data.</text>
</comment>
<reference evidence="19" key="1">
    <citation type="submission" date="2020-11" db="EMBL/GenBank/DDBJ databases">
        <authorList>
            <consortium name="DOE Joint Genome Institute"/>
            <person name="Ahrendt S."/>
            <person name="Riley R."/>
            <person name="Andreopoulos W."/>
            <person name="Labutti K."/>
            <person name="Pangilinan J."/>
            <person name="Ruiz-Duenas F.J."/>
            <person name="Barrasa J.M."/>
            <person name="Sanchez-Garcia M."/>
            <person name="Camarero S."/>
            <person name="Miyauchi S."/>
            <person name="Serrano A."/>
            <person name="Linde D."/>
            <person name="Babiker R."/>
            <person name="Drula E."/>
            <person name="Ayuso-Fernandez I."/>
            <person name="Pacheco R."/>
            <person name="Padilla G."/>
            <person name="Ferreira P."/>
            <person name="Barriuso J."/>
            <person name="Kellner H."/>
            <person name="Castanera R."/>
            <person name="Alfaro M."/>
            <person name="Ramirez L."/>
            <person name="Pisabarro A.G."/>
            <person name="Kuo A."/>
            <person name="Tritt A."/>
            <person name="Lipzen A."/>
            <person name="He G."/>
            <person name="Yan M."/>
            <person name="Ng V."/>
            <person name="Cullen D."/>
            <person name="Martin F."/>
            <person name="Rosso M.-N."/>
            <person name="Henrissat B."/>
            <person name="Hibbett D."/>
            <person name="Martinez A.T."/>
            <person name="Grigoriev I.V."/>
        </authorList>
    </citation>
    <scope>NUCLEOTIDE SEQUENCE</scope>
    <source>
        <strain evidence="19">CBS 506.95</strain>
    </source>
</reference>
<dbReference type="FunFam" id="1.20.1260.140:FF:000002">
    <property type="entry name" value="Alternative oxidase"/>
    <property type="match status" value="1"/>
</dbReference>
<evidence type="ECO:0000256" key="12">
    <source>
        <dbReference type="ARBA" id="ARBA00023004"/>
    </source>
</evidence>
<feature type="transmembrane region" description="Helical" evidence="18">
    <location>
        <begin position="228"/>
        <end position="251"/>
    </location>
</feature>
<comment type="function">
    <text evidence="15">Catalyzes cyanide-resistant oxygen consumption. May increase respiration when the cytochrome respiratory pathway is restricted, or in response to low temperatures.</text>
</comment>
<dbReference type="AlphaFoldDB" id="A0A9P6JRX5"/>
<evidence type="ECO:0000256" key="6">
    <source>
        <dbReference type="ARBA" id="ARBA00022723"/>
    </source>
</evidence>
<dbReference type="Proteomes" id="UP000807306">
    <property type="component" value="Unassembled WGS sequence"/>
</dbReference>
<accession>A0A9P6JRX5</accession>
<keyword evidence="5 17" id="KW-0812">Transmembrane</keyword>
<feature type="binding site" evidence="16">
    <location>
        <position position="213"/>
    </location>
    <ligand>
        <name>Fe cation</name>
        <dbReference type="ChEBI" id="CHEBI:24875"/>
        <label>2</label>
    </ligand>
</feature>
<dbReference type="InterPro" id="IPR038659">
    <property type="entry name" value="AOX_sf"/>
</dbReference>
<keyword evidence="13" id="KW-0496">Mitochondrion</keyword>